<reference evidence="2" key="1">
    <citation type="submission" date="2021-02" db="EMBL/GenBank/DDBJ databases">
        <authorList>
            <person name="Dougan E. K."/>
            <person name="Rhodes N."/>
            <person name="Thang M."/>
            <person name="Chan C."/>
        </authorList>
    </citation>
    <scope>NUCLEOTIDE SEQUENCE</scope>
</reference>
<sequence>MDDTDGPVQGHPKALPVADSMLHVMRPHAFGRSLTSPDSPRKTSSAPPRLGATNRPTAQQQIQRSVTAPVVQSMAVRRLAGPDRQPARLPTSINRLMRNASRAIHGNQPKQDFVCKICLQSADVKTRFALEGCAAKELHAVCTGCATFYFTGRVEEKRVGDLQCPLHGSDGCTALAKDGELQKLVGEEVYQKYVRFREMTDDETLRECPICHELVKPKMVHENTPPNDDVDLEAGTMPTTQDADANNMSPQLLPAAPKLDAGMQCRQGHVFCYYHSNAHPPGPEGCEAYTLQEVKEQKLAFDALGAKECPP</sequence>
<comment type="caution">
    <text evidence="2">The sequence shown here is derived from an EMBL/GenBank/DDBJ whole genome shotgun (WGS) entry which is preliminary data.</text>
</comment>
<name>A0A813EMZ1_POLGL</name>
<dbReference type="Proteomes" id="UP000654075">
    <property type="component" value="Unassembled WGS sequence"/>
</dbReference>
<organism evidence="2 3">
    <name type="scientific">Polarella glacialis</name>
    <name type="common">Dinoflagellate</name>
    <dbReference type="NCBI Taxonomy" id="89957"/>
    <lineage>
        <taxon>Eukaryota</taxon>
        <taxon>Sar</taxon>
        <taxon>Alveolata</taxon>
        <taxon>Dinophyceae</taxon>
        <taxon>Suessiales</taxon>
        <taxon>Suessiaceae</taxon>
        <taxon>Polarella</taxon>
    </lineage>
</organism>
<keyword evidence="3" id="KW-1185">Reference proteome</keyword>
<gene>
    <name evidence="2" type="ORF">PGLA1383_LOCUS17441</name>
</gene>
<dbReference type="InterPro" id="IPR013083">
    <property type="entry name" value="Znf_RING/FYVE/PHD"/>
</dbReference>
<dbReference type="EMBL" id="CAJNNV010010815">
    <property type="protein sequence ID" value="CAE8599071.1"/>
    <property type="molecule type" value="Genomic_DNA"/>
</dbReference>
<accession>A0A813EMZ1</accession>
<protein>
    <recommendedName>
        <fullName evidence="4">RING-type domain-containing protein</fullName>
    </recommendedName>
</protein>
<evidence type="ECO:0008006" key="4">
    <source>
        <dbReference type="Google" id="ProtNLM"/>
    </source>
</evidence>
<feature type="compositionally biased region" description="Polar residues" evidence="1">
    <location>
        <begin position="54"/>
        <end position="66"/>
    </location>
</feature>
<feature type="compositionally biased region" description="Polar residues" evidence="1">
    <location>
        <begin position="33"/>
        <end position="46"/>
    </location>
</feature>
<evidence type="ECO:0000313" key="2">
    <source>
        <dbReference type="EMBL" id="CAE8599071.1"/>
    </source>
</evidence>
<evidence type="ECO:0000313" key="3">
    <source>
        <dbReference type="Proteomes" id="UP000654075"/>
    </source>
</evidence>
<dbReference type="OrthoDB" id="423443at2759"/>
<dbReference type="Gene3D" id="3.30.40.10">
    <property type="entry name" value="Zinc/RING finger domain, C3HC4 (zinc finger)"/>
    <property type="match status" value="1"/>
</dbReference>
<proteinExistence type="predicted"/>
<dbReference type="AlphaFoldDB" id="A0A813EMZ1"/>
<feature type="region of interest" description="Disordered" evidence="1">
    <location>
        <begin position="30"/>
        <end position="66"/>
    </location>
</feature>
<evidence type="ECO:0000256" key="1">
    <source>
        <dbReference type="SAM" id="MobiDB-lite"/>
    </source>
</evidence>
<dbReference type="SUPFAM" id="SSF57850">
    <property type="entry name" value="RING/U-box"/>
    <property type="match status" value="1"/>
</dbReference>